<keyword evidence="13" id="KW-0325">Glycoprotein</keyword>
<dbReference type="InterPro" id="IPR000858">
    <property type="entry name" value="S_locus_glycoprot_dom"/>
</dbReference>
<comment type="subcellular location">
    <subcellularLocation>
        <location evidence="1">Cell membrane</location>
        <topology evidence="1">Single-pass type I membrane protein</topology>
    </subcellularLocation>
</comment>
<evidence type="ECO:0000313" key="21">
    <source>
        <dbReference type="RefSeq" id="XP_048332929.2"/>
    </source>
</evidence>
<comment type="catalytic activity">
    <reaction evidence="14">
        <text>L-seryl-[protein] + ATP = O-phospho-L-seryl-[protein] + ADP + H(+)</text>
        <dbReference type="Rhea" id="RHEA:17989"/>
        <dbReference type="Rhea" id="RHEA-COMP:9863"/>
        <dbReference type="Rhea" id="RHEA-COMP:11604"/>
        <dbReference type="ChEBI" id="CHEBI:15378"/>
        <dbReference type="ChEBI" id="CHEBI:29999"/>
        <dbReference type="ChEBI" id="CHEBI:30616"/>
        <dbReference type="ChEBI" id="CHEBI:83421"/>
        <dbReference type="ChEBI" id="CHEBI:456216"/>
        <dbReference type="EC" id="2.7.11.1"/>
    </reaction>
</comment>
<dbReference type="InterPro" id="IPR021820">
    <property type="entry name" value="S-locus_recpt_kinase_C"/>
</dbReference>
<keyword evidence="2" id="KW-1003">Cell membrane</keyword>
<keyword evidence="10 16" id="KW-1133">Transmembrane helix</keyword>
<keyword evidence="4 14" id="KW-0808">Transferase</keyword>
<evidence type="ECO:0000256" key="15">
    <source>
        <dbReference type="SAM" id="MobiDB-lite"/>
    </source>
</evidence>
<dbReference type="Proteomes" id="UP001652623">
    <property type="component" value="Chromosome 1"/>
</dbReference>
<reference evidence="21" key="2">
    <citation type="submission" date="2025-08" db="UniProtKB">
        <authorList>
            <consortium name="RefSeq"/>
        </authorList>
    </citation>
    <scope>IDENTIFICATION</scope>
    <source>
        <tissue evidence="21">Seedling</tissue>
    </source>
</reference>
<evidence type="ECO:0000256" key="13">
    <source>
        <dbReference type="ARBA" id="ARBA00023180"/>
    </source>
</evidence>
<evidence type="ECO:0000259" key="18">
    <source>
        <dbReference type="PROSITE" id="PS50927"/>
    </source>
</evidence>
<evidence type="ECO:0000256" key="10">
    <source>
        <dbReference type="ARBA" id="ARBA00022989"/>
    </source>
</evidence>
<keyword evidence="12" id="KW-1015">Disulfide bond</keyword>
<feature type="domain" description="Protein kinase" evidence="17">
    <location>
        <begin position="515"/>
        <end position="792"/>
    </location>
</feature>
<dbReference type="Pfam" id="PF01453">
    <property type="entry name" value="B_lectin"/>
    <property type="match status" value="1"/>
</dbReference>
<keyword evidence="8 14" id="KW-0418">Kinase</keyword>
<evidence type="ECO:0000256" key="5">
    <source>
        <dbReference type="ARBA" id="ARBA00022692"/>
    </source>
</evidence>
<evidence type="ECO:0000256" key="6">
    <source>
        <dbReference type="ARBA" id="ARBA00022729"/>
    </source>
</evidence>
<evidence type="ECO:0000256" key="12">
    <source>
        <dbReference type="ARBA" id="ARBA00023157"/>
    </source>
</evidence>
<organism evidence="20 21">
    <name type="scientific">Ziziphus jujuba</name>
    <name type="common">Chinese jujube</name>
    <name type="synonym">Ziziphus sativa</name>
    <dbReference type="NCBI Taxonomy" id="326968"/>
    <lineage>
        <taxon>Eukaryota</taxon>
        <taxon>Viridiplantae</taxon>
        <taxon>Streptophyta</taxon>
        <taxon>Embryophyta</taxon>
        <taxon>Tracheophyta</taxon>
        <taxon>Spermatophyta</taxon>
        <taxon>Magnoliopsida</taxon>
        <taxon>eudicotyledons</taxon>
        <taxon>Gunneridae</taxon>
        <taxon>Pentapetalae</taxon>
        <taxon>rosids</taxon>
        <taxon>fabids</taxon>
        <taxon>Rosales</taxon>
        <taxon>Rhamnaceae</taxon>
        <taxon>Paliureae</taxon>
        <taxon>Ziziphus</taxon>
    </lineage>
</organism>
<dbReference type="Pfam" id="PF11883">
    <property type="entry name" value="DUF3403"/>
    <property type="match status" value="1"/>
</dbReference>
<dbReference type="SMART" id="SM00473">
    <property type="entry name" value="PAN_AP"/>
    <property type="match status" value="1"/>
</dbReference>
<dbReference type="CDD" id="cd01098">
    <property type="entry name" value="PAN_AP_plant"/>
    <property type="match status" value="1"/>
</dbReference>
<evidence type="ECO:0000256" key="16">
    <source>
        <dbReference type="SAM" id="Phobius"/>
    </source>
</evidence>
<dbReference type="Pfam" id="PF00954">
    <property type="entry name" value="S_locus_glycop"/>
    <property type="match status" value="1"/>
</dbReference>
<dbReference type="InterPro" id="IPR011009">
    <property type="entry name" value="Kinase-like_dom_sf"/>
</dbReference>
<feature type="domain" description="Apple" evidence="19">
    <location>
        <begin position="349"/>
        <end position="432"/>
    </location>
</feature>
<dbReference type="InterPro" id="IPR001480">
    <property type="entry name" value="Bulb-type_lectin_dom"/>
</dbReference>
<evidence type="ECO:0000313" key="20">
    <source>
        <dbReference type="Proteomes" id="UP001652623"/>
    </source>
</evidence>
<evidence type="ECO:0000256" key="4">
    <source>
        <dbReference type="ARBA" id="ARBA00022679"/>
    </source>
</evidence>
<protein>
    <recommendedName>
        <fullName evidence="14">Receptor-like serine/threonine-protein kinase</fullName>
        <ecNumber evidence="14">2.7.11.1</ecNumber>
    </recommendedName>
</protein>
<keyword evidence="7 14" id="KW-0547">Nucleotide-binding</keyword>
<dbReference type="Gene3D" id="3.30.200.20">
    <property type="entry name" value="Phosphorylase Kinase, domain 1"/>
    <property type="match status" value="1"/>
</dbReference>
<reference evidence="20" key="1">
    <citation type="submission" date="2025-05" db="UniProtKB">
        <authorList>
            <consortium name="RefSeq"/>
        </authorList>
    </citation>
    <scope>NUCLEOTIDE SEQUENCE [LARGE SCALE GENOMIC DNA]</scope>
</reference>
<comment type="similarity">
    <text evidence="14">Belongs to the protein kinase superfamily. Ser/Thr protein kinase family.</text>
</comment>
<evidence type="ECO:0000256" key="8">
    <source>
        <dbReference type="ARBA" id="ARBA00022777"/>
    </source>
</evidence>
<dbReference type="CDD" id="cd14066">
    <property type="entry name" value="STKc_IRAK"/>
    <property type="match status" value="1"/>
</dbReference>
<keyword evidence="20" id="KW-1185">Reference proteome</keyword>
<evidence type="ECO:0000259" key="17">
    <source>
        <dbReference type="PROSITE" id="PS50011"/>
    </source>
</evidence>
<dbReference type="PANTHER" id="PTHR27002:SF900">
    <property type="entry name" value="S-LOCUS LECTIN KINASE FAMILY PROTEIN"/>
    <property type="match status" value="1"/>
</dbReference>
<dbReference type="Gene3D" id="2.90.10.10">
    <property type="entry name" value="Bulb-type lectin domain"/>
    <property type="match status" value="1"/>
</dbReference>
<dbReference type="InterPro" id="IPR036426">
    <property type="entry name" value="Bulb-type_lectin_dom_sf"/>
</dbReference>
<comment type="catalytic activity">
    <reaction evidence="14">
        <text>L-threonyl-[protein] + ATP = O-phospho-L-threonyl-[protein] + ADP + H(+)</text>
        <dbReference type="Rhea" id="RHEA:46608"/>
        <dbReference type="Rhea" id="RHEA-COMP:11060"/>
        <dbReference type="Rhea" id="RHEA-COMP:11605"/>
        <dbReference type="ChEBI" id="CHEBI:15378"/>
        <dbReference type="ChEBI" id="CHEBI:30013"/>
        <dbReference type="ChEBI" id="CHEBI:30616"/>
        <dbReference type="ChEBI" id="CHEBI:61977"/>
        <dbReference type="ChEBI" id="CHEBI:456216"/>
        <dbReference type="EC" id="2.7.11.1"/>
    </reaction>
</comment>
<evidence type="ECO:0000256" key="1">
    <source>
        <dbReference type="ARBA" id="ARBA00004251"/>
    </source>
</evidence>
<sequence length="831" mass="93825">MTETKKWGYFLSKTSLITTIILFSFSQSSTALDSISGTQTIIDTKNSTLVSKYGKFELGFFSPGSSTKRYVGIWYKDIPVHTVVWVANRQNPINDSSGTLMINRTGHLVLLGQNSSVVWSAKQTRSVQAPVLQLLDSGNLIVRDEKDDENSEESYLWQSFDYPTDTLLPGMKLGWDLRTGLERKILSWKSVDDPSPGDFSWEITLYDYPDSIMWVDSEKYYRNGPWNGLRFSGAPELKPNDLYSYQYIANKDEVYYIFHLRNESVKSRIVANQTNGYIRERHAWNSITKSWYVFQSIPRDTCDKFAVCGAYGNCILWEVPVCQCLKGFRRKGNSNDWSQGCERNKPFDCNNKDSSGFVKFRGLKLPDTAHTWVNQSLSLKECEAKCLSNCSCTAYTNSDIRGKGSGCVMWFGDLLDVREFEEGGQDLYIRMHSSELGGNNGRKVKIAVIVLAVFAVVCGLFCLACYVRKVKARKMLQDNAGPSPIINNYSNENHAENLDVLSFDIDKIIKATGNFSNDNKLGEGGFGPVYKGTLEDGQEIAVKRLSRTSGQGLNELKNEIILIAKLQHRNLVKLLGCCFQGEEKILIYEYMPNRSLDGFIFDQTKRQLLDWSKRFQIVCGIARGLLYLHQDSRLRIIHRDLKASNVLLDNDLNPKISDFGMARCFGGDESEANTRRVVGTYGYMAPEYAIDGLFSVKSDVFSYGILLLEIISGKRNRGFYHLNHTLNLIGYAWKLWKEGQPLEIIDPLLKESSELSLVLRCIHIGLLCVQEHPEDRPKMSHVVVMLDSDSALPQPKQPGFAINKEAVSDSSSSKNENSATNEITVTLLAPR</sequence>
<dbReference type="CDD" id="cd00028">
    <property type="entry name" value="B_lectin"/>
    <property type="match status" value="1"/>
</dbReference>
<dbReference type="PROSITE" id="PS50948">
    <property type="entry name" value="PAN"/>
    <property type="match status" value="1"/>
</dbReference>
<evidence type="ECO:0000256" key="3">
    <source>
        <dbReference type="ARBA" id="ARBA00022527"/>
    </source>
</evidence>
<dbReference type="SMART" id="SM00108">
    <property type="entry name" value="B_lectin"/>
    <property type="match status" value="1"/>
</dbReference>
<accession>A0ABM3IPR7</accession>
<keyword evidence="6" id="KW-0732">Signal</keyword>
<keyword evidence="5 16" id="KW-0812">Transmembrane</keyword>
<dbReference type="InterPro" id="IPR000719">
    <property type="entry name" value="Prot_kinase_dom"/>
</dbReference>
<keyword evidence="11 16" id="KW-0472">Membrane</keyword>
<keyword evidence="9 14" id="KW-0067">ATP-binding</keyword>
<dbReference type="Pfam" id="PF08276">
    <property type="entry name" value="PAN_2"/>
    <property type="match status" value="1"/>
</dbReference>
<dbReference type="InterPro" id="IPR008271">
    <property type="entry name" value="Ser/Thr_kinase_AS"/>
</dbReference>
<dbReference type="InterPro" id="IPR001245">
    <property type="entry name" value="Ser-Thr/Tyr_kinase_cat_dom"/>
</dbReference>
<feature type="region of interest" description="Disordered" evidence="15">
    <location>
        <begin position="805"/>
        <end position="831"/>
    </location>
</feature>
<proteinExistence type="inferred from homology"/>
<dbReference type="EC" id="2.7.11.1" evidence="14"/>
<feature type="transmembrane region" description="Helical" evidence="16">
    <location>
        <begin position="446"/>
        <end position="467"/>
    </location>
</feature>
<evidence type="ECO:0000256" key="2">
    <source>
        <dbReference type="ARBA" id="ARBA00022475"/>
    </source>
</evidence>
<dbReference type="SUPFAM" id="SSF56112">
    <property type="entry name" value="Protein kinase-like (PK-like)"/>
    <property type="match status" value="1"/>
</dbReference>
<dbReference type="PANTHER" id="PTHR27002">
    <property type="entry name" value="RECEPTOR-LIKE SERINE/THREONINE-PROTEIN KINASE SD1-8"/>
    <property type="match status" value="1"/>
</dbReference>
<dbReference type="PIRSF" id="PIRSF000641">
    <property type="entry name" value="SRK"/>
    <property type="match status" value="1"/>
</dbReference>
<dbReference type="Gene3D" id="1.10.510.10">
    <property type="entry name" value="Transferase(Phosphotransferase) domain 1"/>
    <property type="match status" value="1"/>
</dbReference>
<feature type="domain" description="Bulb-type lectin" evidence="18">
    <location>
        <begin position="34"/>
        <end position="155"/>
    </location>
</feature>
<keyword evidence="3 14" id="KW-0723">Serine/threonine-protein kinase</keyword>
<evidence type="ECO:0000256" key="7">
    <source>
        <dbReference type="ARBA" id="ARBA00022741"/>
    </source>
</evidence>
<name>A0ABM3IPR7_ZIZJJ</name>
<dbReference type="RefSeq" id="XP_048332929.2">
    <property type="nucleotide sequence ID" value="XM_048476972.2"/>
</dbReference>
<dbReference type="SUPFAM" id="SSF51110">
    <property type="entry name" value="alpha-D-mannose-specific plant lectins"/>
    <property type="match status" value="1"/>
</dbReference>
<dbReference type="InterPro" id="IPR024171">
    <property type="entry name" value="SRK-like_kinase"/>
</dbReference>
<evidence type="ECO:0000256" key="11">
    <source>
        <dbReference type="ARBA" id="ARBA00023136"/>
    </source>
</evidence>
<evidence type="ECO:0000259" key="19">
    <source>
        <dbReference type="PROSITE" id="PS50948"/>
    </source>
</evidence>
<feature type="compositionally biased region" description="Low complexity" evidence="15">
    <location>
        <begin position="805"/>
        <end position="819"/>
    </location>
</feature>
<dbReference type="GeneID" id="125423282"/>
<dbReference type="PROSITE" id="PS50927">
    <property type="entry name" value="BULB_LECTIN"/>
    <property type="match status" value="1"/>
</dbReference>
<dbReference type="InterPro" id="IPR003609">
    <property type="entry name" value="Pan_app"/>
</dbReference>
<evidence type="ECO:0000256" key="14">
    <source>
        <dbReference type="PIRNR" id="PIRNR000641"/>
    </source>
</evidence>
<dbReference type="Pfam" id="PF07714">
    <property type="entry name" value="PK_Tyr_Ser-Thr"/>
    <property type="match status" value="1"/>
</dbReference>
<gene>
    <name evidence="21" type="primary">LOC125423282</name>
</gene>
<evidence type="ECO:0000256" key="9">
    <source>
        <dbReference type="ARBA" id="ARBA00022840"/>
    </source>
</evidence>
<dbReference type="PROSITE" id="PS50011">
    <property type="entry name" value="PROTEIN_KINASE_DOM"/>
    <property type="match status" value="1"/>
</dbReference>
<dbReference type="SMART" id="SM00220">
    <property type="entry name" value="S_TKc"/>
    <property type="match status" value="1"/>
</dbReference>
<dbReference type="PROSITE" id="PS00108">
    <property type="entry name" value="PROTEIN_KINASE_ST"/>
    <property type="match status" value="1"/>
</dbReference>